<keyword evidence="6" id="KW-0547">Nucleotide-binding</keyword>
<proteinExistence type="inferred from homology"/>
<comment type="subcellular location">
    <subcellularLocation>
        <location evidence="1">Cytoplasm</location>
        <location evidence="1">Cytoskeleton</location>
    </subcellularLocation>
</comment>
<evidence type="ECO:0000256" key="11">
    <source>
        <dbReference type="SAM" id="MobiDB-lite"/>
    </source>
</evidence>
<evidence type="ECO:0000256" key="7">
    <source>
        <dbReference type="ARBA" id="ARBA00022840"/>
    </source>
</evidence>
<evidence type="ECO:0000256" key="8">
    <source>
        <dbReference type="ARBA" id="ARBA00023017"/>
    </source>
</evidence>
<dbReference type="GO" id="GO:0005868">
    <property type="term" value="C:cytoplasmic dynein complex"/>
    <property type="evidence" value="ECO:0007669"/>
    <property type="project" value="InterPro"/>
</dbReference>
<comment type="similarity">
    <text evidence="2">Belongs to the dynein light intermediate chain family.</text>
</comment>
<organism evidence="12 13">
    <name type="scientific">Gymnopilus junonius</name>
    <name type="common">Spectacular rustgill mushroom</name>
    <name type="synonym">Gymnopilus spectabilis subsp. junonius</name>
    <dbReference type="NCBI Taxonomy" id="109634"/>
    <lineage>
        <taxon>Eukaryota</taxon>
        <taxon>Fungi</taxon>
        <taxon>Dikarya</taxon>
        <taxon>Basidiomycota</taxon>
        <taxon>Agaricomycotina</taxon>
        <taxon>Agaricomycetes</taxon>
        <taxon>Agaricomycetidae</taxon>
        <taxon>Agaricales</taxon>
        <taxon>Agaricineae</taxon>
        <taxon>Hymenogastraceae</taxon>
        <taxon>Gymnopilus</taxon>
    </lineage>
</organism>
<keyword evidence="7" id="KW-0067">ATP-binding</keyword>
<evidence type="ECO:0000313" key="13">
    <source>
        <dbReference type="Proteomes" id="UP000724874"/>
    </source>
</evidence>
<feature type="compositionally biased region" description="Pro residues" evidence="11">
    <location>
        <begin position="381"/>
        <end position="392"/>
    </location>
</feature>
<dbReference type="GO" id="GO:0007018">
    <property type="term" value="P:microtubule-based movement"/>
    <property type="evidence" value="ECO:0007669"/>
    <property type="project" value="InterPro"/>
</dbReference>
<dbReference type="Gene3D" id="3.40.50.300">
    <property type="entry name" value="P-loop containing nucleotide triphosphate hydrolases"/>
    <property type="match status" value="1"/>
</dbReference>
<evidence type="ECO:0000256" key="9">
    <source>
        <dbReference type="ARBA" id="ARBA00023175"/>
    </source>
</evidence>
<dbReference type="EMBL" id="JADNYJ010000001">
    <property type="protein sequence ID" value="KAF8914255.1"/>
    <property type="molecule type" value="Genomic_DNA"/>
</dbReference>
<keyword evidence="10" id="KW-0206">Cytoskeleton</keyword>
<evidence type="ECO:0000256" key="1">
    <source>
        <dbReference type="ARBA" id="ARBA00004245"/>
    </source>
</evidence>
<keyword evidence="5" id="KW-0493">Microtubule</keyword>
<dbReference type="InterPro" id="IPR008467">
    <property type="entry name" value="Dynein1_light_intermed_chain"/>
</dbReference>
<dbReference type="GO" id="GO:0045504">
    <property type="term" value="F:dynein heavy chain binding"/>
    <property type="evidence" value="ECO:0007669"/>
    <property type="project" value="TreeGrafter"/>
</dbReference>
<feature type="compositionally biased region" description="Polar residues" evidence="11">
    <location>
        <begin position="516"/>
        <end position="531"/>
    </location>
</feature>
<evidence type="ECO:0000256" key="10">
    <source>
        <dbReference type="ARBA" id="ARBA00023212"/>
    </source>
</evidence>
<dbReference type="PANTHER" id="PTHR12688:SF0">
    <property type="entry name" value="DYNEIN LIGHT INTERMEDIATE CHAIN"/>
    <property type="match status" value="1"/>
</dbReference>
<dbReference type="Pfam" id="PF05783">
    <property type="entry name" value="DLIC"/>
    <property type="match status" value="2"/>
</dbReference>
<keyword evidence="9" id="KW-0505">Motor protein</keyword>
<keyword evidence="4" id="KW-0963">Cytoplasm</keyword>
<sequence>MQESRPSTPEAPPQDLWSSILDSVSSSRSIPSKQILLLGQPSSGKSALASALLQKPPADQQADVQPTDFAIGYDFADVRDEADEDTLARLSVYTVPSSASSYTSLLPHFLPPRTSLPQTLVIIVLDWTRPWTFVEELETWLTWIEAWSKGDGSREMEITREESRERLQSHLQHYAEPSTDPLPASNSTLSNTLLPLGPGTFSHNSAGVPIIVACTKADLIDEGNDMAPGATAMGSMVKGKGGEWEERTDGIMQVLRTVCLKYGAGLFYATPLPANLQVLRQYALHLLFMPPAPSPAMVAAGESQAPVRNLFPFMHKPNTLDRDRIVVPAGWDSWGKISVLRDGFDAKMWGEAWERDLDSEEGQTGEAGAKKAYANLVPDQGPKPPPLPPFNNPTPEQAFLAKNYDENAKKSDRDPRGAFRNPQDIAAAGIVGPLGSSSFSLPNVERALSEMETGAGGATNLGDAAARRLAAGGRATTAAAGRPAGLSTLGTAASPTAGRSPVSPNPAATSPGGTGQSQHEVLQNFFQSLLSTKDRASGTRGSPVKPTEEGGSS</sequence>
<dbReference type="OrthoDB" id="27603at2759"/>
<dbReference type="PANTHER" id="PTHR12688">
    <property type="entry name" value="DYNEIN LIGHT INTERMEDIATE CHAIN"/>
    <property type="match status" value="1"/>
</dbReference>
<evidence type="ECO:0000256" key="2">
    <source>
        <dbReference type="ARBA" id="ARBA00006831"/>
    </source>
</evidence>
<evidence type="ECO:0000256" key="3">
    <source>
        <dbReference type="ARBA" id="ARBA00022448"/>
    </source>
</evidence>
<dbReference type="GO" id="GO:0000226">
    <property type="term" value="P:microtubule cytoskeleton organization"/>
    <property type="evidence" value="ECO:0007669"/>
    <property type="project" value="TreeGrafter"/>
</dbReference>
<dbReference type="GO" id="GO:0035974">
    <property type="term" value="C:meiotic spindle pole body"/>
    <property type="evidence" value="ECO:0007669"/>
    <property type="project" value="TreeGrafter"/>
</dbReference>
<keyword evidence="13" id="KW-1185">Reference proteome</keyword>
<feature type="region of interest" description="Disordered" evidence="11">
    <location>
        <begin position="477"/>
        <end position="553"/>
    </location>
</feature>
<evidence type="ECO:0000256" key="6">
    <source>
        <dbReference type="ARBA" id="ARBA00022741"/>
    </source>
</evidence>
<evidence type="ECO:0000313" key="12">
    <source>
        <dbReference type="EMBL" id="KAF8914255.1"/>
    </source>
</evidence>
<accession>A0A9P5P040</accession>
<protein>
    <submittedName>
        <fullName evidence="12">Dynein 1 light intermediate chain</fullName>
    </submittedName>
</protein>
<evidence type="ECO:0000256" key="4">
    <source>
        <dbReference type="ARBA" id="ARBA00022490"/>
    </source>
</evidence>
<dbReference type="AlphaFoldDB" id="A0A9P5P040"/>
<gene>
    <name evidence="12" type="ORF">CPB84DRAFT_74742</name>
</gene>
<dbReference type="GO" id="GO:0005874">
    <property type="term" value="C:microtubule"/>
    <property type="evidence" value="ECO:0007669"/>
    <property type="project" value="UniProtKB-KW"/>
</dbReference>
<keyword evidence="3" id="KW-0813">Transport</keyword>
<dbReference type="GO" id="GO:0005524">
    <property type="term" value="F:ATP binding"/>
    <property type="evidence" value="ECO:0007669"/>
    <property type="project" value="UniProtKB-KW"/>
</dbReference>
<feature type="compositionally biased region" description="Low complexity" evidence="11">
    <location>
        <begin position="477"/>
        <end position="486"/>
    </location>
</feature>
<dbReference type="SUPFAM" id="SSF52540">
    <property type="entry name" value="P-loop containing nucleoside triphosphate hydrolases"/>
    <property type="match status" value="1"/>
</dbReference>
<keyword evidence="8" id="KW-0243">Dynein</keyword>
<dbReference type="Proteomes" id="UP000724874">
    <property type="component" value="Unassembled WGS sequence"/>
</dbReference>
<feature type="region of interest" description="Disordered" evidence="11">
    <location>
        <begin position="375"/>
        <end position="397"/>
    </location>
</feature>
<name>A0A9P5P040_GYMJU</name>
<evidence type="ECO:0000256" key="5">
    <source>
        <dbReference type="ARBA" id="ARBA00022701"/>
    </source>
</evidence>
<dbReference type="InterPro" id="IPR022780">
    <property type="entry name" value="Dynein_light_int_chain"/>
</dbReference>
<comment type="caution">
    <text evidence="12">The sequence shown here is derived from an EMBL/GenBank/DDBJ whole genome shotgun (WGS) entry which is preliminary data.</text>
</comment>
<dbReference type="InterPro" id="IPR027417">
    <property type="entry name" value="P-loop_NTPase"/>
</dbReference>
<reference evidence="12" key="1">
    <citation type="submission" date="2020-11" db="EMBL/GenBank/DDBJ databases">
        <authorList>
            <consortium name="DOE Joint Genome Institute"/>
            <person name="Ahrendt S."/>
            <person name="Riley R."/>
            <person name="Andreopoulos W."/>
            <person name="LaButti K."/>
            <person name="Pangilinan J."/>
            <person name="Ruiz-duenas F.J."/>
            <person name="Barrasa J.M."/>
            <person name="Sanchez-Garcia M."/>
            <person name="Camarero S."/>
            <person name="Miyauchi S."/>
            <person name="Serrano A."/>
            <person name="Linde D."/>
            <person name="Babiker R."/>
            <person name="Drula E."/>
            <person name="Ayuso-Fernandez I."/>
            <person name="Pacheco R."/>
            <person name="Padilla G."/>
            <person name="Ferreira P."/>
            <person name="Barriuso J."/>
            <person name="Kellner H."/>
            <person name="Castanera R."/>
            <person name="Alfaro M."/>
            <person name="Ramirez L."/>
            <person name="Pisabarro A.G."/>
            <person name="Kuo A."/>
            <person name="Tritt A."/>
            <person name="Lipzen A."/>
            <person name="He G."/>
            <person name="Yan M."/>
            <person name="Ng V."/>
            <person name="Cullen D."/>
            <person name="Martin F."/>
            <person name="Rosso M.-N."/>
            <person name="Henrissat B."/>
            <person name="Hibbett D."/>
            <person name="Martinez A.T."/>
            <person name="Grigoriev I.V."/>
        </authorList>
    </citation>
    <scope>NUCLEOTIDE SEQUENCE</scope>
    <source>
        <strain evidence="12">AH 44721</strain>
    </source>
</reference>